<evidence type="ECO:0000313" key="1">
    <source>
        <dbReference type="Proteomes" id="UP000694941"/>
    </source>
</evidence>
<organism evidence="1 2">
    <name type="scientific">Limulus polyphemus</name>
    <name type="common">Atlantic horseshoe crab</name>
    <dbReference type="NCBI Taxonomy" id="6850"/>
    <lineage>
        <taxon>Eukaryota</taxon>
        <taxon>Metazoa</taxon>
        <taxon>Ecdysozoa</taxon>
        <taxon>Arthropoda</taxon>
        <taxon>Chelicerata</taxon>
        <taxon>Merostomata</taxon>
        <taxon>Xiphosura</taxon>
        <taxon>Limulidae</taxon>
        <taxon>Limulus</taxon>
    </lineage>
</organism>
<dbReference type="InterPro" id="IPR023393">
    <property type="entry name" value="START-like_dom_sf"/>
</dbReference>
<sequence>MLSSTILLRILIQPTSRQLYYGSESRIICMPDKEKTAVVGRFLASKSNLSSIKFKGFTAIYRWLSLKRNHEYFPIFHTSTSRQSYSAYHQCFVFGIWLWKQISSKGNEKLLMLGESLTKQCNFYVSQRFRRGFQICNLYKRLYNEKSIGTLASAFVRRLKNALKLEHRNKFGLLLSAAAFSWEKERITDEEVLSEIHTICQGCANGAVSENGTTGSFKNETNNKEWELLLARSNLSAYRKSVPGSSLYEYKVLGSFHDISARAFFNVQVGTFKVIIQKMLSFMLTQNITKIF</sequence>
<keyword evidence="1" id="KW-1185">Reference proteome</keyword>
<dbReference type="Gene3D" id="3.30.530.20">
    <property type="match status" value="1"/>
</dbReference>
<protein>
    <submittedName>
        <fullName evidence="2">StAR-related lipid transfer protein 7, mitochondrial-like</fullName>
    </submittedName>
</protein>
<proteinExistence type="predicted"/>
<dbReference type="RefSeq" id="XP_013780612.2">
    <property type="nucleotide sequence ID" value="XM_013925158.2"/>
</dbReference>
<name>A0ABM1BEX5_LIMPO</name>
<dbReference type="Proteomes" id="UP000694941">
    <property type="component" value="Unplaced"/>
</dbReference>
<dbReference type="GeneID" id="106464979"/>
<gene>
    <name evidence="2" type="primary">LOC106464979</name>
</gene>
<evidence type="ECO:0000313" key="2">
    <source>
        <dbReference type="RefSeq" id="XP_013780612.2"/>
    </source>
</evidence>
<reference evidence="2" key="1">
    <citation type="submission" date="2025-08" db="UniProtKB">
        <authorList>
            <consortium name="RefSeq"/>
        </authorList>
    </citation>
    <scope>IDENTIFICATION</scope>
    <source>
        <tissue evidence="2">Muscle</tissue>
    </source>
</reference>
<accession>A0ABM1BEX5</accession>